<evidence type="ECO:0000313" key="2">
    <source>
        <dbReference type="EMBL" id="SFE66800.1"/>
    </source>
</evidence>
<protein>
    <submittedName>
        <fullName evidence="2">Uncharacterized protein</fullName>
    </submittedName>
</protein>
<dbReference type="STRING" id="34086.SAMN04488084_107194"/>
<feature type="region of interest" description="Disordered" evidence="1">
    <location>
        <begin position="1"/>
        <end position="57"/>
    </location>
</feature>
<dbReference type="RefSeq" id="WP_169741365.1">
    <property type="nucleotide sequence ID" value="NZ_FNGZ01000007.1"/>
</dbReference>
<organism evidence="2 3">
    <name type="scientific">Pedobacter antarcticus</name>
    <dbReference type="NCBI Taxonomy" id="34086"/>
    <lineage>
        <taxon>Bacteria</taxon>
        <taxon>Pseudomonadati</taxon>
        <taxon>Bacteroidota</taxon>
        <taxon>Sphingobacteriia</taxon>
        <taxon>Sphingobacteriales</taxon>
        <taxon>Sphingobacteriaceae</taxon>
        <taxon>Pedobacter</taxon>
    </lineage>
</organism>
<feature type="compositionally biased region" description="Basic and acidic residues" evidence="1">
    <location>
        <begin position="22"/>
        <end position="32"/>
    </location>
</feature>
<reference evidence="2 3" key="1">
    <citation type="submission" date="2016-10" db="EMBL/GenBank/DDBJ databases">
        <authorList>
            <person name="de Groot N.N."/>
        </authorList>
    </citation>
    <scope>NUCLEOTIDE SEQUENCE [LARGE SCALE GENOMIC DNA]</scope>
    <source>
        <strain evidence="2 3">ATCC 51969</strain>
    </source>
</reference>
<sequence>MKNQQEIKNKGSHQGNPIADRANNDLKSDKKQQGITNAGGQRSDQTSNKDNERKRGQ</sequence>
<feature type="compositionally biased region" description="Basic and acidic residues" evidence="1">
    <location>
        <begin position="47"/>
        <end position="57"/>
    </location>
</feature>
<evidence type="ECO:0000313" key="3">
    <source>
        <dbReference type="Proteomes" id="UP000183129"/>
    </source>
</evidence>
<feature type="compositionally biased region" description="Polar residues" evidence="1">
    <location>
        <begin position="33"/>
        <end position="46"/>
    </location>
</feature>
<dbReference type="EMBL" id="FONS01000002">
    <property type="protein sequence ID" value="SFE66800.1"/>
    <property type="molecule type" value="Genomic_DNA"/>
</dbReference>
<dbReference type="Proteomes" id="UP000183129">
    <property type="component" value="Unassembled WGS sequence"/>
</dbReference>
<evidence type="ECO:0000256" key="1">
    <source>
        <dbReference type="SAM" id="MobiDB-lite"/>
    </source>
</evidence>
<dbReference type="AlphaFoldDB" id="A0A1I2CGD3"/>
<proteinExistence type="predicted"/>
<accession>A0A1I2CGD3</accession>
<gene>
    <name evidence="2" type="ORF">SAMN03003324_01034</name>
</gene>
<name>A0A1I2CGD3_9SPHI</name>